<dbReference type="CTD" id="20201266"/>
<keyword evidence="3" id="KW-1185">Reference proteome</keyword>
<gene>
    <name evidence="2" type="primary">20201266</name>
    <name evidence="1" type="ORF">HELRODRAFT_165922</name>
</gene>
<evidence type="ECO:0000313" key="1">
    <source>
        <dbReference type="EMBL" id="ESN90279.1"/>
    </source>
</evidence>
<dbReference type="AlphaFoldDB" id="T1EXG6"/>
<dbReference type="GeneID" id="20201266"/>
<reference evidence="2" key="3">
    <citation type="submission" date="2015-06" db="UniProtKB">
        <authorList>
            <consortium name="EnsemblMetazoa"/>
        </authorList>
    </citation>
    <scope>IDENTIFICATION</scope>
</reference>
<dbReference type="EMBL" id="KB097753">
    <property type="protein sequence ID" value="ESN90279.1"/>
    <property type="molecule type" value="Genomic_DNA"/>
</dbReference>
<protein>
    <submittedName>
        <fullName evidence="1 2">Uncharacterized protein</fullName>
    </submittedName>
</protein>
<sequence>MGVLLNSAYLLDMSINQPHVSTTIRNSDGGVDVRRDDERTCRDGLNVGRRSQLNGSRTDWQHVNYVVCTGFPLFQILYIVLQNRMNKFYVNSAYLLRSVAVAHFPAVLRLSNFAGKVDRKDEMDEVGKMDEMEEVGKHECSNVTSNRWANHNFSNDNNFFANAKQCRVLQCNFRPLSDVMLRFPLLFMLRTSNEKLFSSETTTEKFNEKLLYKKKVNNHFITAGEQLSGVEAAHAVAE</sequence>
<evidence type="ECO:0000313" key="3">
    <source>
        <dbReference type="Proteomes" id="UP000015101"/>
    </source>
</evidence>
<dbReference type="Proteomes" id="UP000015101">
    <property type="component" value="Unassembled WGS sequence"/>
</dbReference>
<evidence type="ECO:0000313" key="2">
    <source>
        <dbReference type="EnsemblMetazoa" id="HelroP165922"/>
    </source>
</evidence>
<name>T1EXG6_HELRO</name>
<dbReference type="InParanoid" id="T1EXG6"/>
<organism evidence="2 3">
    <name type="scientific">Helobdella robusta</name>
    <name type="common">Californian leech</name>
    <dbReference type="NCBI Taxonomy" id="6412"/>
    <lineage>
        <taxon>Eukaryota</taxon>
        <taxon>Metazoa</taxon>
        <taxon>Spiralia</taxon>
        <taxon>Lophotrochozoa</taxon>
        <taxon>Annelida</taxon>
        <taxon>Clitellata</taxon>
        <taxon>Hirudinea</taxon>
        <taxon>Rhynchobdellida</taxon>
        <taxon>Glossiphoniidae</taxon>
        <taxon>Helobdella</taxon>
    </lineage>
</organism>
<dbReference type="RefSeq" id="XP_009031239.1">
    <property type="nucleotide sequence ID" value="XM_009032991.1"/>
</dbReference>
<dbReference type="EMBL" id="AMQM01002209">
    <property type="status" value="NOT_ANNOTATED_CDS"/>
    <property type="molecule type" value="Genomic_DNA"/>
</dbReference>
<dbReference type="HOGENOM" id="CLU_1166972_0_0_1"/>
<proteinExistence type="predicted"/>
<dbReference type="EnsemblMetazoa" id="HelroT165922">
    <property type="protein sequence ID" value="HelroP165922"/>
    <property type="gene ID" value="HelroG165922"/>
</dbReference>
<reference evidence="3" key="1">
    <citation type="submission" date="2012-12" db="EMBL/GenBank/DDBJ databases">
        <authorList>
            <person name="Hellsten U."/>
            <person name="Grimwood J."/>
            <person name="Chapman J.A."/>
            <person name="Shapiro H."/>
            <person name="Aerts A."/>
            <person name="Otillar R.P."/>
            <person name="Terry A.Y."/>
            <person name="Boore J.L."/>
            <person name="Simakov O."/>
            <person name="Marletaz F."/>
            <person name="Cho S.-J."/>
            <person name="Edsinger-Gonzales E."/>
            <person name="Havlak P."/>
            <person name="Kuo D.-H."/>
            <person name="Larsson T."/>
            <person name="Lv J."/>
            <person name="Arendt D."/>
            <person name="Savage R."/>
            <person name="Osoegawa K."/>
            <person name="de Jong P."/>
            <person name="Lindberg D.R."/>
            <person name="Seaver E.C."/>
            <person name="Weisblat D.A."/>
            <person name="Putnam N.H."/>
            <person name="Grigoriev I.V."/>
            <person name="Rokhsar D.S."/>
        </authorList>
    </citation>
    <scope>NUCLEOTIDE SEQUENCE</scope>
</reference>
<reference evidence="1 3" key="2">
    <citation type="journal article" date="2013" name="Nature">
        <title>Insights into bilaterian evolution from three spiralian genomes.</title>
        <authorList>
            <person name="Simakov O."/>
            <person name="Marletaz F."/>
            <person name="Cho S.J."/>
            <person name="Edsinger-Gonzales E."/>
            <person name="Havlak P."/>
            <person name="Hellsten U."/>
            <person name="Kuo D.H."/>
            <person name="Larsson T."/>
            <person name="Lv J."/>
            <person name="Arendt D."/>
            <person name="Savage R."/>
            <person name="Osoegawa K."/>
            <person name="de Jong P."/>
            <person name="Grimwood J."/>
            <person name="Chapman J.A."/>
            <person name="Shapiro H."/>
            <person name="Aerts A."/>
            <person name="Otillar R.P."/>
            <person name="Terry A.Y."/>
            <person name="Boore J.L."/>
            <person name="Grigoriev I.V."/>
            <person name="Lindberg D.R."/>
            <person name="Seaver E.C."/>
            <person name="Weisblat D.A."/>
            <person name="Putnam N.H."/>
            <person name="Rokhsar D.S."/>
        </authorList>
    </citation>
    <scope>NUCLEOTIDE SEQUENCE</scope>
</reference>
<accession>T1EXG6</accession>
<dbReference type="KEGG" id="hro:HELRODRAFT_165922"/>